<feature type="region of interest" description="Disordered" evidence="1">
    <location>
        <begin position="25"/>
        <end position="57"/>
    </location>
</feature>
<dbReference type="Pfam" id="PF07563">
    <property type="entry name" value="DUF1541"/>
    <property type="match status" value="2"/>
</dbReference>
<evidence type="ECO:0000313" key="5">
    <source>
        <dbReference type="Proteomes" id="UP001344632"/>
    </source>
</evidence>
<evidence type="ECO:0000313" key="4">
    <source>
        <dbReference type="EMBL" id="MEC0242951.1"/>
    </source>
</evidence>
<reference evidence="4 5" key="1">
    <citation type="submission" date="2023-03" db="EMBL/GenBank/DDBJ databases">
        <title>Bacillus Genome Sequencing.</title>
        <authorList>
            <person name="Dunlap C."/>
        </authorList>
    </citation>
    <scope>NUCLEOTIDE SEQUENCE [LARGE SCALE GENOMIC DNA]</scope>
    <source>
        <strain evidence="4 5">BD-525</strain>
    </source>
</reference>
<feature type="chain" id="PRO_5047259704" evidence="2">
    <location>
        <begin position="23"/>
        <end position="189"/>
    </location>
</feature>
<organism evidence="4 5">
    <name type="scientific">Paenibacillus dokdonensis</name>
    <dbReference type="NCBI Taxonomy" id="2567944"/>
    <lineage>
        <taxon>Bacteria</taxon>
        <taxon>Bacillati</taxon>
        <taxon>Bacillota</taxon>
        <taxon>Bacilli</taxon>
        <taxon>Bacillales</taxon>
        <taxon>Paenibacillaceae</taxon>
        <taxon>Paenibacillus</taxon>
    </lineage>
</organism>
<dbReference type="PROSITE" id="PS51257">
    <property type="entry name" value="PROKAR_LIPOPROTEIN"/>
    <property type="match status" value="1"/>
</dbReference>
<gene>
    <name evidence="4" type="ORF">P4H66_24370</name>
</gene>
<dbReference type="EMBL" id="JARLKZ010000021">
    <property type="protein sequence ID" value="MEC0242951.1"/>
    <property type="molecule type" value="Genomic_DNA"/>
</dbReference>
<evidence type="ECO:0000256" key="1">
    <source>
        <dbReference type="SAM" id="MobiDB-lite"/>
    </source>
</evidence>
<feature type="domain" description="DUF1541" evidence="3">
    <location>
        <begin position="68"/>
        <end position="119"/>
    </location>
</feature>
<keyword evidence="5" id="KW-1185">Reference proteome</keyword>
<dbReference type="RefSeq" id="WP_326090721.1">
    <property type="nucleotide sequence ID" value="NZ_JARLKZ010000021.1"/>
</dbReference>
<evidence type="ECO:0000256" key="2">
    <source>
        <dbReference type="SAM" id="SignalP"/>
    </source>
</evidence>
<feature type="compositionally biased region" description="Polar residues" evidence="1">
    <location>
        <begin position="25"/>
        <end position="41"/>
    </location>
</feature>
<keyword evidence="2" id="KW-0732">Signal</keyword>
<feature type="domain" description="DUF1541" evidence="3">
    <location>
        <begin position="132"/>
        <end position="183"/>
    </location>
</feature>
<evidence type="ECO:0000259" key="3">
    <source>
        <dbReference type="Pfam" id="PF07563"/>
    </source>
</evidence>
<dbReference type="Proteomes" id="UP001344632">
    <property type="component" value="Unassembled WGS sequence"/>
</dbReference>
<proteinExistence type="predicted"/>
<dbReference type="InterPro" id="IPR011438">
    <property type="entry name" value="DUF1541"/>
</dbReference>
<sequence>MKKQLAMLGAAVMIALSGCADQADKNNTAQEDSSTMSNSDMNHSDMNHSGSSEVPPGLKNASNPTFKVGSQAVIHADHMPGMKGSTATIAGAYDTTAYVVTYTPTTGGDPVKNHKWVIHEELKNAGEQPYEVGAKVVLEADHMKGMKGADATIESAEHTTVYMVDYTPSTGGEPVKNHKWVTEDELTAK</sequence>
<protein>
    <submittedName>
        <fullName evidence="4">YdhK family protein</fullName>
    </submittedName>
</protein>
<comment type="caution">
    <text evidence="4">The sequence shown here is derived from an EMBL/GenBank/DDBJ whole genome shotgun (WGS) entry which is preliminary data.</text>
</comment>
<accession>A0ABU6GX08</accession>
<name>A0ABU6GX08_9BACL</name>
<feature type="signal peptide" evidence="2">
    <location>
        <begin position="1"/>
        <end position="22"/>
    </location>
</feature>
<dbReference type="Gene3D" id="2.30.30.1210">
    <property type="entry name" value="Domain of unknown function DUF1541"/>
    <property type="match status" value="1"/>
</dbReference>